<dbReference type="RefSeq" id="WP_043254075.1">
    <property type="nucleotide sequence ID" value="NZ_HG322950.1"/>
</dbReference>
<evidence type="ECO:0000256" key="1">
    <source>
        <dbReference type="ARBA" id="ARBA00001947"/>
    </source>
</evidence>
<evidence type="ECO:0000256" key="7">
    <source>
        <dbReference type="ARBA" id="ARBA00068034"/>
    </source>
</evidence>
<feature type="domain" description="Metallo-beta-lactamase" evidence="10">
    <location>
        <begin position="126"/>
        <end position="348"/>
    </location>
</feature>
<dbReference type="PATRIC" id="fig|1301098.3.peg.4197"/>
<dbReference type="eggNOG" id="COG2015">
    <property type="taxonomic scope" value="Bacteria"/>
</dbReference>
<dbReference type="SMART" id="SM00849">
    <property type="entry name" value="Lactamase_B"/>
    <property type="match status" value="1"/>
</dbReference>
<organism evidence="11 12">
    <name type="scientific">Pseudomonas knackmussii (strain DSM 6978 / CCUG 54928 / LMG 23759 / B13)</name>
    <dbReference type="NCBI Taxonomy" id="1301098"/>
    <lineage>
        <taxon>Bacteria</taxon>
        <taxon>Pseudomonadati</taxon>
        <taxon>Pseudomonadota</taxon>
        <taxon>Gammaproteobacteria</taxon>
        <taxon>Pseudomonadales</taxon>
        <taxon>Pseudomonadaceae</taxon>
        <taxon>Pseudomonas</taxon>
    </lineage>
</organism>
<dbReference type="InterPro" id="IPR036527">
    <property type="entry name" value="SCP2_sterol-bd_dom_sf"/>
</dbReference>
<dbReference type="GO" id="GO:0046872">
    <property type="term" value="F:metal ion binding"/>
    <property type="evidence" value="ECO:0007669"/>
    <property type="project" value="UniProtKB-KW"/>
</dbReference>
<protein>
    <recommendedName>
        <fullName evidence="7">Linear primary-alkylsulfatase</fullName>
        <ecNumber evidence="6">3.1.6.21</ecNumber>
    </recommendedName>
    <alternativeName>
        <fullName evidence="8">Type III linear primary-alkylsulfatase</fullName>
    </alternativeName>
</protein>
<sequence length="661" mass="73092">MMRLSAAVLLAGLSPLLLAADDPADAPKAPSTFTIAAQQKVRESLPFSDRADFERVEKGLIKRPPALEIKNEDGSVAWTLGGFDFLNAGKDFDSINPSLQRQALLNLKYGLYKVTDGVYQVRGFDLANTTFIEGKTGWIVIDTLTTPATSKAAYALVSQELGQKPIKAIIYSHAHVDHFGGVKGLVSQEQVDKGEVQIIAPKGFMEAAIKENVLAGNAMLRRATYQYGTELPHGPTGLVDMAIGKNVAHGPMSLIAPTRVIERDDEQLDIDGVTFAFQNTPGTESPAEMNIWMPQQKALMMAENVTATLHNLYTLRGAETRDALGWSKYINAALHRYGDQAEVMLAVHNWPRWGHDDIVRTLEKERDLYGYLNDQSLHLANQGVTINQIHERFQLPPELANEWFNRGYHGSVSHNVRAVVNKYLGYYDGNPATLNPLAPEDSAKKYVEFMGGAEHLLQMAQKSFDQGEYRWVVEVVNKLVFAEPDNQAARRLQADALEQLGYQSENAGWRNSYLAAADELRHGVPRNLPSLKTSSSDALAAMDTGLLFDYLGVRLNAGKAEGEDFAINLVLPDLKQQYLLELKNSHLNNIQGVQSDKAGQTVTIDRVDLNRLLLKQVNPVVLIAEGKLKSSGNPLLLPKLFGMLDDFDFWFDIATPAKREG</sequence>
<dbReference type="OrthoDB" id="9815874at2"/>
<evidence type="ECO:0000256" key="2">
    <source>
        <dbReference type="ARBA" id="ARBA00022723"/>
    </source>
</evidence>
<name>A0A024HLX1_PSEKB</name>
<dbReference type="Gene3D" id="3.30.1050.10">
    <property type="entry name" value="SCP2 sterol-binding domain"/>
    <property type="match status" value="1"/>
</dbReference>
<dbReference type="FunFam" id="3.60.15.30:FF:000001">
    <property type="entry name" value="Alkyl/aryl-sulfatase BDS1"/>
    <property type="match status" value="1"/>
</dbReference>
<evidence type="ECO:0000313" key="11">
    <source>
        <dbReference type="EMBL" id="CDF85517.1"/>
    </source>
</evidence>
<dbReference type="EMBL" id="HG322950">
    <property type="protein sequence ID" value="CDF85517.1"/>
    <property type="molecule type" value="Genomic_DNA"/>
</dbReference>
<dbReference type="InterPro" id="IPR029229">
    <property type="entry name" value="Alkyl_sulf_C"/>
</dbReference>
<dbReference type="Pfam" id="PF14864">
    <property type="entry name" value="Alkyl_sulf_C"/>
    <property type="match status" value="1"/>
</dbReference>
<keyword evidence="12" id="KW-1185">Reference proteome</keyword>
<dbReference type="PANTHER" id="PTHR43223">
    <property type="entry name" value="ALKYL/ARYL-SULFATASE"/>
    <property type="match status" value="1"/>
</dbReference>
<evidence type="ECO:0000256" key="3">
    <source>
        <dbReference type="ARBA" id="ARBA00022801"/>
    </source>
</evidence>
<dbReference type="STRING" id="1301098.PKB_4192"/>
<dbReference type="SUPFAM" id="SSF55718">
    <property type="entry name" value="SCP-like"/>
    <property type="match status" value="1"/>
</dbReference>
<evidence type="ECO:0000313" key="12">
    <source>
        <dbReference type="Proteomes" id="UP000025241"/>
    </source>
</evidence>
<proteinExistence type="inferred from homology"/>
<evidence type="ECO:0000256" key="4">
    <source>
        <dbReference type="ARBA" id="ARBA00022833"/>
    </source>
</evidence>
<reference evidence="11 12" key="2">
    <citation type="submission" date="2014-05" db="EMBL/GenBank/DDBJ databases">
        <title>Genome sequence of the 3-chlorobenzoate degrading bacterium Pseudomonas knackmussii B13 shows multiple evidence for horizontal gene transfer.</title>
        <authorList>
            <person name="Miyazaki R."/>
            <person name="Bertelli C."/>
            <person name="Falquet L."/>
            <person name="Robinson-Rechavi M."/>
            <person name="Gharib W."/>
            <person name="Roy S."/>
            <person name="Van der Meer J.R."/>
        </authorList>
    </citation>
    <scope>NUCLEOTIDE SEQUENCE [LARGE SCALE GENOMIC DNA]</scope>
    <source>
        <strain evidence="11 12">B13</strain>
    </source>
</reference>
<dbReference type="InterPro" id="IPR029228">
    <property type="entry name" value="Alkyl_sulf_dimr"/>
</dbReference>
<keyword evidence="2" id="KW-0479">Metal-binding</keyword>
<dbReference type="InterPro" id="IPR001279">
    <property type="entry name" value="Metallo-B-lactamas"/>
</dbReference>
<dbReference type="Gene3D" id="3.60.15.30">
    <property type="entry name" value="Metallo-beta-lactamase domain"/>
    <property type="match status" value="1"/>
</dbReference>
<dbReference type="AlphaFoldDB" id="A0A024HLX1"/>
<dbReference type="InterPro" id="IPR036866">
    <property type="entry name" value="RibonucZ/Hydroxyglut_hydro"/>
</dbReference>
<dbReference type="GO" id="GO:0030288">
    <property type="term" value="C:outer membrane-bounded periplasmic space"/>
    <property type="evidence" value="ECO:0007669"/>
    <property type="project" value="TreeGrafter"/>
</dbReference>
<evidence type="ECO:0000259" key="10">
    <source>
        <dbReference type="SMART" id="SM00849"/>
    </source>
</evidence>
<dbReference type="KEGG" id="pkc:PKB_4192"/>
<dbReference type="PANTHER" id="PTHR43223:SF1">
    <property type="entry name" value="ALKYL_ARYL-SULFATASE BDS1"/>
    <property type="match status" value="1"/>
</dbReference>
<comment type="cofactor">
    <cofactor evidence="1">
        <name>Zn(2+)</name>
        <dbReference type="ChEBI" id="CHEBI:29105"/>
    </cofactor>
</comment>
<dbReference type="FunFam" id="1.25.40.880:FF:000001">
    <property type="entry name" value="SDS hydrolase SdsA1"/>
    <property type="match status" value="1"/>
</dbReference>
<keyword evidence="4" id="KW-0862">Zinc</keyword>
<dbReference type="SUPFAM" id="SSF56281">
    <property type="entry name" value="Metallo-hydrolase/oxidoreductase"/>
    <property type="match status" value="1"/>
</dbReference>
<reference evidence="11 12" key="1">
    <citation type="submission" date="2013-03" db="EMBL/GenBank/DDBJ databases">
        <authorList>
            <person name="Linke B."/>
        </authorList>
    </citation>
    <scope>NUCLEOTIDE SEQUENCE [LARGE SCALE GENOMIC DNA]</scope>
    <source>
        <strain evidence="11 12">B13</strain>
    </source>
</reference>
<dbReference type="InterPro" id="IPR038536">
    <property type="entry name" value="Alkyl/aryl-sulf_dimr_sf"/>
</dbReference>
<dbReference type="EC" id="3.1.6.21" evidence="6"/>
<dbReference type="Pfam" id="PF00753">
    <property type="entry name" value="Lactamase_B"/>
    <property type="match status" value="1"/>
</dbReference>
<evidence type="ECO:0000256" key="6">
    <source>
        <dbReference type="ARBA" id="ARBA00066568"/>
    </source>
</evidence>
<dbReference type="Proteomes" id="UP000025241">
    <property type="component" value="Chromosome I"/>
</dbReference>
<dbReference type="Gene3D" id="1.25.40.880">
    <property type="entry name" value="Alkyl sulfatase, dimerisation domain"/>
    <property type="match status" value="1"/>
</dbReference>
<feature type="chain" id="PRO_5001533455" description="Linear primary-alkylsulfatase" evidence="9">
    <location>
        <begin position="20"/>
        <end position="661"/>
    </location>
</feature>
<dbReference type="GO" id="GO:0018741">
    <property type="term" value="F:linear primary-alkylsulfatase activity"/>
    <property type="evidence" value="ECO:0007669"/>
    <property type="project" value="UniProtKB-EC"/>
</dbReference>
<keyword evidence="9" id="KW-0732">Signal</keyword>
<comment type="similarity">
    <text evidence="5">Belongs to the metallo-beta-lactamase superfamily. Type III sulfatase family.</text>
</comment>
<feature type="signal peptide" evidence="9">
    <location>
        <begin position="1"/>
        <end position="19"/>
    </location>
</feature>
<dbReference type="GO" id="GO:0046983">
    <property type="term" value="F:protein dimerization activity"/>
    <property type="evidence" value="ECO:0007669"/>
    <property type="project" value="InterPro"/>
</dbReference>
<dbReference type="InterPro" id="IPR044097">
    <property type="entry name" value="Bds1/SdsA1_MBL-fold"/>
</dbReference>
<keyword evidence="3 11" id="KW-0378">Hydrolase</keyword>
<evidence type="ECO:0000256" key="8">
    <source>
        <dbReference type="ARBA" id="ARBA00075789"/>
    </source>
</evidence>
<dbReference type="CDD" id="cd07710">
    <property type="entry name" value="arylsulfatase_Sdsa1-like_MBL-fold"/>
    <property type="match status" value="1"/>
</dbReference>
<evidence type="ECO:0000256" key="5">
    <source>
        <dbReference type="ARBA" id="ARBA00033751"/>
    </source>
</evidence>
<dbReference type="GO" id="GO:0018909">
    <property type="term" value="P:dodecyl sulfate metabolic process"/>
    <property type="evidence" value="ECO:0007669"/>
    <property type="project" value="InterPro"/>
</dbReference>
<accession>A0A024HLX1</accession>
<dbReference type="InterPro" id="IPR052195">
    <property type="entry name" value="Bact_Alkyl/Aryl-Sulfatase"/>
</dbReference>
<gene>
    <name evidence="11" type="primary">BDS1</name>
    <name evidence="11" type="ORF">PKB_4192</name>
</gene>
<dbReference type="HOGENOM" id="CLU_014655_1_0_6"/>
<dbReference type="Pfam" id="PF14863">
    <property type="entry name" value="Alkyl_sulf_dimr"/>
    <property type="match status" value="1"/>
</dbReference>
<evidence type="ECO:0000256" key="9">
    <source>
        <dbReference type="SAM" id="SignalP"/>
    </source>
</evidence>